<evidence type="ECO:0000313" key="2">
    <source>
        <dbReference type="EMBL" id="KAK7359264.1"/>
    </source>
</evidence>
<gene>
    <name evidence="2" type="ORF">VNO77_01217</name>
</gene>
<protein>
    <submittedName>
        <fullName evidence="2">Uncharacterized protein</fullName>
    </submittedName>
</protein>
<feature type="region of interest" description="Disordered" evidence="1">
    <location>
        <begin position="70"/>
        <end position="92"/>
    </location>
</feature>
<organism evidence="2 3">
    <name type="scientific">Canavalia gladiata</name>
    <name type="common">Sword bean</name>
    <name type="synonym">Dolichos gladiatus</name>
    <dbReference type="NCBI Taxonomy" id="3824"/>
    <lineage>
        <taxon>Eukaryota</taxon>
        <taxon>Viridiplantae</taxon>
        <taxon>Streptophyta</taxon>
        <taxon>Embryophyta</taxon>
        <taxon>Tracheophyta</taxon>
        <taxon>Spermatophyta</taxon>
        <taxon>Magnoliopsida</taxon>
        <taxon>eudicotyledons</taxon>
        <taxon>Gunneridae</taxon>
        <taxon>Pentapetalae</taxon>
        <taxon>rosids</taxon>
        <taxon>fabids</taxon>
        <taxon>Fabales</taxon>
        <taxon>Fabaceae</taxon>
        <taxon>Papilionoideae</taxon>
        <taxon>50 kb inversion clade</taxon>
        <taxon>NPAAA clade</taxon>
        <taxon>indigoferoid/millettioid clade</taxon>
        <taxon>Phaseoleae</taxon>
        <taxon>Canavalia</taxon>
    </lineage>
</organism>
<feature type="compositionally biased region" description="Basic and acidic residues" evidence="1">
    <location>
        <begin position="82"/>
        <end position="92"/>
    </location>
</feature>
<keyword evidence="3" id="KW-1185">Reference proteome</keyword>
<reference evidence="2 3" key="1">
    <citation type="submission" date="2024-01" db="EMBL/GenBank/DDBJ databases">
        <title>The genomes of 5 underutilized Papilionoideae crops provide insights into root nodulation and disease resistanc.</title>
        <authorList>
            <person name="Jiang F."/>
        </authorList>
    </citation>
    <scope>NUCLEOTIDE SEQUENCE [LARGE SCALE GENOMIC DNA]</scope>
    <source>
        <strain evidence="2">LVBAO_FW01</strain>
        <tissue evidence="2">Leaves</tissue>
    </source>
</reference>
<name>A0AAN9MR02_CANGL</name>
<evidence type="ECO:0000313" key="3">
    <source>
        <dbReference type="Proteomes" id="UP001367508"/>
    </source>
</evidence>
<dbReference type="EMBL" id="JAYMYQ010000001">
    <property type="protein sequence ID" value="KAK7359264.1"/>
    <property type="molecule type" value="Genomic_DNA"/>
</dbReference>
<dbReference type="Proteomes" id="UP001367508">
    <property type="component" value="Unassembled WGS sequence"/>
</dbReference>
<comment type="caution">
    <text evidence="2">The sequence shown here is derived from an EMBL/GenBank/DDBJ whole genome shotgun (WGS) entry which is preliminary data.</text>
</comment>
<dbReference type="AlphaFoldDB" id="A0AAN9MR02"/>
<evidence type="ECO:0000256" key="1">
    <source>
        <dbReference type="SAM" id="MobiDB-lite"/>
    </source>
</evidence>
<sequence length="92" mass="10728">MIQEKEVLISEGEEGGVPKKLGFSYGKSRFKSVSKRWNQVISDPYFNRCYSCRCNHPHKNFLWAKHYSGSYRGSHHQTSNHPSDHTVREDLT</sequence>
<accession>A0AAN9MR02</accession>
<proteinExistence type="predicted"/>